<sequence length="199" mass="21945">MSDAGLAKSSFDTITIVPYREAWAAEYRDLVAGLRAAFPAGTRFHHIGSTSVPGLAAKDIIDIQATVASLDDIDLSVLSSLNYIERPGLSDHSPAGRDIPEAELKKRFFRGLTRRVNLHVRVGGAFNQRYPVLCRDYLRAHPVTAASYQVIKERLSGWFPTDANRYYDIKDPMFDIIMDGAEIWAAATGWTVPEGDSGS</sequence>
<evidence type="ECO:0000313" key="2">
    <source>
        <dbReference type="Proteomes" id="UP000635278"/>
    </source>
</evidence>
<dbReference type="PANTHER" id="PTHR34822:SF1">
    <property type="entry name" value="GRPB FAMILY PROTEIN"/>
    <property type="match status" value="1"/>
</dbReference>
<reference evidence="1 2" key="1">
    <citation type="journal article" date="2020" name="Int. J. Syst. Evol. Microbiol.">
        <title>Novel acetic acid bacteria from cider fermentations: Acetobacter conturbans sp. nov. and Acetobacter fallax sp. nov.</title>
        <authorList>
            <person name="Sombolestani A.S."/>
            <person name="Cleenwerck I."/>
            <person name="Cnockaert M."/>
            <person name="Borremans W."/>
            <person name="Wieme A.D."/>
            <person name="De Vuyst L."/>
            <person name="Vandamme P."/>
        </authorList>
    </citation>
    <scope>NUCLEOTIDE SEQUENCE [LARGE SCALE GENOMIC DNA]</scope>
    <source>
        <strain evidence="1 2">LMG 30640</strain>
    </source>
</reference>
<dbReference type="Gene3D" id="3.30.460.10">
    <property type="entry name" value="Beta Polymerase, domain 2"/>
    <property type="match status" value="1"/>
</dbReference>
<dbReference type="InterPro" id="IPR043519">
    <property type="entry name" value="NT_sf"/>
</dbReference>
<gene>
    <name evidence="1" type="ORF">GOB93_11220</name>
</gene>
<dbReference type="Pfam" id="PF04229">
    <property type="entry name" value="GrpB"/>
    <property type="match status" value="1"/>
</dbReference>
<protein>
    <submittedName>
        <fullName evidence="1">GrpB family protein</fullName>
    </submittedName>
</protein>
<comment type="caution">
    <text evidence="1">The sequence shown here is derived from an EMBL/GenBank/DDBJ whole genome shotgun (WGS) entry which is preliminary data.</text>
</comment>
<evidence type="ECO:0000313" key="1">
    <source>
        <dbReference type="EMBL" id="NHN85208.1"/>
    </source>
</evidence>
<dbReference type="PANTHER" id="PTHR34822">
    <property type="entry name" value="GRPB DOMAIN PROTEIN (AFU_ORTHOLOGUE AFUA_1G01530)"/>
    <property type="match status" value="1"/>
</dbReference>
<accession>A0ABX0JP49</accession>
<proteinExistence type="predicted"/>
<dbReference type="SUPFAM" id="SSF81301">
    <property type="entry name" value="Nucleotidyltransferase"/>
    <property type="match status" value="1"/>
</dbReference>
<dbReference type="EMBL" id="WOTB01000013">
    <property type="protein sequence ID" value="NHN85208.1"/>
    <property type="molecule type" value="Genomic_DNA"/>
</dbReference>
<keyword evidence="2" id="KW-1185">Reference proteome</keyword>
<dbReference type="Proteomes" id="UP000635278">
    <property type="component" value="Unassembled WGS sequence"/>
</dbReference>
<name>A0ABX0JP49_9PROT</name>
<organism evidence="1 2">
    <name type="scientific">Acetobacter musti</name>
    <dbReference type="NCBI Taxonomy" id="864732"/>
    <lineage>
        <taxon>Bacteria</taxon>
        <taxon>Pseudomonadati</taxon>
        <taxon>Pseudomonadota</taxon>
        <taxon>Alphaproteobacteria</taxon>
        <taxon>Acetobacterales</taxon>
        <taxon>Acetobacteraceae</taxon>
        <taxon>Acetobacter</taxon>
    </lineage>
</organism>
<dbReference type="InterPro" id="IPR007344">
    <property type="entry name" value="GrpB/CoaE"/>
</dbReference>